<organism evidence="2 3">
    <name type="scientific">Kordiimonas pumila</name>
    <dbReference type="NCBI Taxonomy" id="2161677"/>
    <lineage>
        <taxon>Bacteria</taxon>
        <taxon>Pseudomonadati</taxon>
        <taxon>Pseudomonadota</taxon>
        <taxon>Alphaproteobacteria</taxon>
        <taxon>Kordiimonadales</taxon>
        <taxon>Kordiimonadaceae</taxon>
        <taxon>Kordiimonas</taxon>
    </lineage>
</organism>
<dbReference type="EMBL" id="JBHRSL010000025">
    <property type="protein sequence ID" value="MFC3053318.1"/>
    <property type="molecule type" value="Genomic_DNA"/>
</dbReference>
<dbReference type="InterPro" id="IPR011037">
    <property type="entry name" value="Pyrv_Knase-like_insert_dom_sf"/>
</dbReference>
<evidence type="ECO:0000259" key="1">
    <source>
        <dbReference type="PROSITE" id="PS51340"/>
    </source>
</evidence>
<proteinExistence type="predicted"/>
<reference evidence="3" key="1">
    <citation type="journal article" date="2019" name="Int. J. Syst. Evol. Microbiol.">
        <title>The Global Catalogue of Microorganisms (GCM) 10K type strain sequencing project: providing services to taxonomists for standard genome sequencing and annotation.</title>
        <authorList>
            <consortium name="The Broad Institute Genomics Platform"/>
            <consortium name="The Broad Institute Genome Sequencing Center for Infectious Disease"/>
            <person name="Wu L."/>
            <person name="Ma J."/>
        </authorList>
    </citation>
    <scope>NUCLEOTIDE SEQUENCE [LARGE SCALE GENOMIC DNA]</scope>
    <source>
        <strain evidence="3">KCTC 62164</strain>
    </source>
</reference>
<keyword evidence="3" id="KW-1185">Reference proteome</keyword>
<dbReference type="RefSeq" id="WP_194211465.1">
    <property type="nucleotide sequence ID" value="NZ_CP061205.1"/>
</dbReference>
<dbReference type="PROSITE" id="PS51340">
    <property type="entry name" value="MOSC"/>
    <property type="match status" value="1"/>
</dbReference>
<gene>
    <name evidence="2" type="ORF">ACFOKA_15560</name>
</gene>
<feature type="domain" description="MOSC" evidence="1">
    <location>
        <begin position="97"/>
        <end position="250"/>
    </location>
</feature>
<sequence>MSKLSSIFCYPIKGLNGQKLEQVTLIENTCLPYDRMYALALADTEFDPENPVFLPKRHFLMLMRDEKLAELETVFSEEGHILTIKKDGVELLTAALDAPGGEAALADFFYDFMGGSLKGKPRLVKAPGHMFADVPQKNLTIINLDTVKDIEAKTGLTIDPRRFRSNLYVEGIGAWREFDLIDQSFTIGDVTFSALSRVDRCAATNVNPDTAERDMNLPLQIRKNYGHLDCGIYVDVIKGGMLKKGDTITL</sequence>
<dbReference type="Proteomes" id="UP001595444">
    <property type="component" value="Unassembled WGS sequence"/>
</dbReference>
<name>A0ABV7D7Z0_9PROT</name>
<protein>
    <submittedName>
        <fullName evidence="2">MOSC domain-containing protein</fullName>
    </submittedName>
</protein>
<comment type="caution">
    <text evidence="2">The sequence shown here is derived from an EMBL/GenBank/DDBJ whole genome shotgun (WGS) entry which is preliminary data.</text>
</comment>
<dbReference type="Pfam" id="PF03473">
    <property type="entry name" value="MOSC"/>
    <property type="match status" value="1"/>
</dbReference>
<dbReference type="Gene3D" id="2.40.33.20">
    <property type="entry name" value="PK beta-barrel domain-like"/>
    <property type="match status" value="1"/>
</dbReference>
<accession>A0ABV7D7Z0</accession>
<evidence type="ECO:0000313" key="2">
    <source>
        <dbReference type="EMBL" id="MFC3053318.1"/>
    </source>
</evidence>
<dbReference type="SUPFAM" id="SSF50800">
    <property type="entry name" value="PK beta-barrel domain-like"/>
    <property type="match status" value="1"/>
</dbReference>
<dbReference type="InterPro" id="IPR005302">
    <property type="entry name" value="MoCF_Sase_C"/>
</dbReference>
<evidence type="ECO:0000313" key="3">
    <source>
        <dbReference type="Proteomes" id="UP001595444"/>
    </source>
</evidence>